<dbReference type="PANTHER" id="PTHR31194:SF140">
    <property type="entry name" value="ETHYLENE-RESPONSIVE TRANSCRIPTION FACTOR CRF2"/>
    <property type="match status" value="1"/>
</dbReference>
<gene>
    <name evidence="9" type="ORF">CTI12_AA496200</name>
</gene>
<protein>
    <submittedName>
        <fullName evidence="9">AP2/ERF transcription factor ERF/PTI6</fullName>
    </submittedName>
</protein>
<keyword evidence="5" id="KW-0804">Transcription</keyword>
<keyword evidence="3" id="KW-0805">Transcription regulation</keyword>
<dbReference type="Proteomes" id="UP000245207">
    <property type="component" value="Unassembled WGS sequence"/>
</dbReference>
<feature type="compositionally biased region" description="Polar residues" evidence="7">
    <location>
        <begin position="195"/>
        <end position="209"/>
    </location>
</feature>
<dbReference type="GO" id="GO:0006952">
    <property type="term" value="P:defense response"/>
    <property type="evidence" value="ECO:0007669"/>
    <property type="project" value="UniProtKB-KW"/>
</dbReference>
<feature type="region of interest" description="Disordered" evidence="7">
    <location>
        <begin position="154"/>
        <end position="214"/>
    </location>
</feature>
<feature type="domain" description="AP2/ERF" evidence="8">
    <location>
        <begin position="98"/>
        <end position="155"/>
    </location>
</feature>
<evidence type="ECO:0000256" key="7">
    <source>
        <dbReference type="SAM" id="MobiDB-lite"/>
    </source>
</evidence>
<evidence type="ECO:0000256" key="1">
    <source>
        <dbReference type="ARBA" id="ARBA00004123"/>
    </source>
</evidence>
<dbReference type="SMART" id="SM00380">
    <property type="entry name" value="AP2"/>
    <property type="match status" value="1"/>
</dbReference>
<dbReference type="GO" id="GO:0003700">
    <property type="term" value="F:DNA-binding transcription factor activity"/>
    <property type="evidence" value="ECO:0007669"/>
    <property type="project" value="InterPro"/>
</dbReference>
<comment type="caution">
    <text evidence="9">The sequence shown here is derived from an EMBL/GenBank/DDBJ whole genome shotgun (WGS) entry which is preliminary data.</text>
</comment>
<organism evidence="9 10">
    <name type="scientific">Artemisia annua</name>
    <name type="common">Sweet wormwood</name>
    <dbReference type="NCBI Taxonomy" id="35608"/>
    <lineage>
        <taxon>Eukaryota</taxon>
        <taxon>Viridiplantae</taxon>
        <taxon>Streptophyta</taxon>
        <taxon>Embryophyta</taxon>
        <taxon>Tracheophyta</taxon>
        <taxon>Spermatophyta</taxon>
        <taxon>Magnoliopsida</taxon>
        <taxon>eudicotyledons</taxon>
        <taxon>Gunneridae</taxon>
        <taxon>Pentapetalae</taxon>
        <taxon>asterids</taxon>
        <taxon>campanulids</taxon>
        <taxon>Asterales</taxon>
        <taxon>Asteraceae</taxon>
        <taxon>Asteroideae</taxon>
        <taxon>Anthemideae</taxon>
        <taxon>Artemisiinae</taxon>
        <taxon>Artemisia</taxon>
    </lineage>
</organism>
<dbReference type="InterPro" id="IPR016177">
    <property type="entry name" value="DNA-bd_dom_sf"/>
</dbReference>
<dbReference type="InterPro" id="IPR001471">
    <property type="entry name" value="AP2/ERF_dom"/>
</dbReference>
<evidence type="ECO:0000256" key="2">
    <source>
        <dbReference type="ARBA" id="ARBA00022821"/>
    </source>
</evidence>
<name>A0A2U1LFN6_ARTAN</name>
<dbReference type="InterPro" id="IPR050913">
    <property type="entry name" value="AP2/ERF_ERF"/>
</dbReference>
<dbReference type="STRING" id="35608.A0A2U1LFN6"/>
<evidence type="ECO:0000256" key="4">
    <source>
        <dbReference type="ARBA" id="ARBA00023125"/>
    </source>
</evidence>
<dbReference type="OrthoDB" id="777519at2759"/>
<dbReference type="PANTHER" id="PTHR31194">
    <property type="entry name" value="SHN SHINE , DNA BINDING / TRANSCRIPTION FACTOR"/>
    <property type="match status" value="1"/>
</dbReference>
<keyword evidence="6" id="KW-0539">Nucleus</keyword>
<evidence type="ECO:0000256" key="3">
    <source>
        <dbReference type="ARBA" id="ARBA00023015"/>
    </source>
</evidence>
<evidence type="ECO:0000313" key="10">
    <source>
        <dbReference type="Proteomes" id="UP000245207"/>
    </source>
</evidence>
<sequence length="296" mass="32827">MCDSIKFTEHKTRTTISGACTPRVVRISLTDHYATDSSSDESSCDRKRVKKFVKELKFENTTTERVTSRKKKVAAYNDVTAVKTKVVNKNVTVKNGKKYRGVRQRPWGKWAAEIRDPVKRVRLWLGTYDTAEEAAMVYDHAAIQLRGPHALTNFTLPPSPARENHAPATSFSEEYSHSQSHKAVKSPKSVLRSASALTDESTAESTQNESNDDVAVSGSFSGFHCFDTPPFERCSDDLFDDFPGLFDPGMDTSPGFGNTDTMFIEPGFDAGFGSWGADEYFNEFGDVFGSDPLVSL</sequence>
<dbReference type="SUPFAM" id="SSF54171">
    <property type="entry name" value="DNA-binding domain"/>
    <property type="match status" value="1"/>
</dbReference>
<dbReference type="PROSITE" id="PS51032">
    <property type="entry name" value="AP2_ERF"/>
    <property type="match status" value="1"/>
</dbReference>
<dbReference type="Pfam" id="PF00847">
    <property type="entry name" value="AP2"/>
    <property type="match status" value="1"/>
</dbReference>
<dbReference type="GO" id="GO:0005634">
    <property type="term" value="C:nucleus"/>
    <property type="evidence" value="ECO:0007669"/>
    <property type="project" value="UniProtKB-SubCell"/>
</dbReference>
<dbReference type="PRINTS" id="PR00367">
    <property type="entry name" value="ETHRSPELEMNT"/>
</dbReference>
<dbReference type="AlphaFoldDB" id="A0A2U1LFN6"/>
<evidence type="ECO:0000313" key="9">
    <source>
        <dbReference type="EMBL" id="PWA47804.1"/>
    </source>
</evidence>
<dbReference type="FunFam" id="3.30.730.10:FF:000001">
    <property type="entry name" value="Ethylene-responsive transcription factor 2"/>
    <property type="match status" value="1"/>
</dbReference>
<comment type="subcellular location">
    <subcellularLocation>
        <location evidence="1">Nucleus</location>
    </subcellularLocation>
</comment>
<keyword evidence="4" id="KW-0238">DNA-binding</keyword>
<accession>A0A2U1LFN6</accession>
<reference evidence="9 10" key="1">
    <citation type="journal article" date="2018" name="Mol. Plant">
        <title>The genome of Artemisia annua provides insight into the evolution of Asteraceae family and artemisinin biosynthesis.</title>
        <authorList>
            <person name="Shen Q."/>
            <person name="Zhang L."/>
            <person name="Liao Z."/>
            <person name="Wang S."/>
            <person name="Yan T."/>
            <person name="Shi P."/>
            <person name="Liu M."/>
            <person name="Fu X."/>
            <person name="Pan Q."/>
            <person name="Wang Y."/>
            <person name="Lv Z."/>
            <person name="Lu X."/>
            <person name="Zhang F."/>
            <person name="Jiang W."/>
            <person name="Ma Y."/>
            <person name="Chen M."/>
            <person name="Hao X."/>
            <person name="Li L."/>
            <person name="Tang Y."/>
            <person name="Lv G."/>
            <person name="Zhou Y."/>
            <person name="Sun X."/>
            <person name="Brodelius P.E."/>
            <person name="Rose J.K.C."/>
            <person name="Tang K."/>
        </authorList>
    </citation>
    <scope>NUCLEOTIDE SEQUENCE [LARGE SCALE GENOMIC DNA]</scope>
    <source>
        <strain evidence="10">cv. Huhao1</strain>
        <tissue evidence="9">Leaf</tissue>
    </source>
</reference>
<dbReference type="EMBL" id="PKPP01009643">
    <property type="protein sequence ID" value="PWA47804.1"/>
    <property type="molecule type" value="Genomic_DNA"/>
</dbReference>
<keyword evidence="2" id="KW-0611">Plant defense</keyword>
<evidence type="ECO:0000259" key="8">
    <source>
        <dbReference type="PROSITE" id="PS51032"/>
    </source>
</evidence>
<dbReference type="CDD" id="cd00018">
    <property type="entry name" value="AP2"/>
    <property type="match status" value="1"/>
</dbReference>
<keyword evidence="10" id="KW-1185">Reference proteome</keyword>
<evidence type="ECO:0000256" key="6">
    <source>
        <dbReference type="ARBA" id="ARBA00023242"/>
    </source>
</evidence>
<dbReference type="Gene3D" id="3.30.730.10">
    <property type="entry name" value="AP2/ERF domain"/>
    <property type="match status" value="1"/>
</dbReference>
<proteinExistence type="predicted"/>
<dbReference type="InterPro" id="IPR036955">
    <property type="entry name" value="AP2/ERF_dom_sf"/>
</dbReference>
<evidence type="ECO:0000256" key="5">
    <source>
        <dbReference type="ARBA" id="ARBA00023163"/>
    </source>
</evidence>
<dbReference type="GO" id="GO:0003677">
    <property type="term" value="F:DNA binding"/>
    <property type="evidence" value="ECO:0007669"/>
    <property type="project" value="UniProtKB-KW"/>
</dbReference>